<dbReference type="PROSITE" id="PS50928">
    <property type="entry name" value="ABC_TM1"/>
    <property type="match status" value="1"/>
</dbReference>
<feature type="transmembrane region" description="Helical" evidence="7">
    <location>
        <begin position="248"/>
        <end position="271"/>
    </location>
</feature>
<protein>
    <submittedName>
        <fullName evidence="9">ABC transporter permease</fullName>
    </submittedName>
</protein>
<sequence length="284" mass="29726">MTALRTGAISVRAEWVRLPGTVRAATVVLGILVLLAVFGPVLAGYAPNTPHYADKLSAPSAEYWLGTDQYGRDQFARLMYGLRLSMLSALLVLLGSATISLVAGLGCGIYGGLFDRILTRMIDIVLAVPSLVLALAVVGAFGPGYVNLLVALVFSGWAADARIARALTLEARTRPSVVAAVVAGVRRPAIGFRHLLPAVLRPFLVVTTLRLGGIVVALAGLSFLGLGVQMPEAELGAMLGDARRFLTAAPWLLIAPSVAILTLAAAANLLAEGMRGRGPEVIQR</sequence>
<feature type="transmembrane region" description="Helical" evidence="7">
    <location>
        <begin position="21"/>
        <end position="46"/>
    </location>
</feature>
<evidence type="ECO:0000313" key="10">
    <source>
        <dbReference type="Proteomes" id="UP001500603"/>
    </source>
</evidence>
<dbReference type="CDD" id="cd06261">
    <property type="entry name" value="TM_PBP2"/>
    <property type="match status" value="1"/>
</dbReference>
<dbReference type="Pfam" id="PF00528">
    <property type="entry name" value="BPD_transp_1"/>
    <property type="match status" value="1"/>
</dbReference>
<dbReference type="InterPro" id="IPR000515">
    <property type="entry name" value="MetI-like"/>
</dbReference>
<evidence type="ECO:0000256" key="6">
    <source>
        <dbReference type="ARBA" id="ARBA00023136"/>
    </source>
</evidence>
<keyword evidence="4 7" id="KW-0812">Transmembrane</keyword>
<dbReference type="PANTHER" id="PTHR43386:SF1">
    <property type="entry name" value="D,D-DIPEPTIDE TRANSPORT SYSTEM PERMEASE PROTEIN DDPC-RELATED"/>
    <property type="match status" value="1"/>
</dbReference>
<comment type="similarity">
    <text evidence="7">Belongs to the binding-protein-dependent transport system permease family.</text>
</comment>
<accession>A0ABP9K6Z7</accession>
<reference evidence="10" key="1">
    <citation type="journal article" date="2019" name="Int. J. Syst. Evol. Microbiol.">
        <title>The Global Catalogue of Microorganisms (GCM) 10K type strain sequencing project: providing services to taxonomists for standard genome sequencing and annotation.</title>
        <authorList>
            <consortium name="The Broad Institute Genomics Platform"/>
            <consortium name="The Broad Institute Genome Sequencing Center for Infectious Disease"/>
            <person name="Wu L."/>
            <person name="Ma J."/>
        </authorList>
    </citation>
    <scope>NUCLEOTIDE SEQUENCE [LARGE SCALE GENOMIC DNA]</scope>
    <source>
        <strain evidence="10">JCM 18298</strain>
    </source>
</reference>
<evidence type="ECO:0000256" key="3">
    <source>
        <dbReference type="ARBA" id="ARBA00022475"/>
    </source>
</evidence>
<feature type="domain" description="ABC transmembrane type-1" evidence="8">
    <location>
        <begin position="86"/>
        <end position="271"/>
    </location>
</feature>
<dbReference type="RefSeq" id="WP_345495187.1">
    <property type="nucleotide sequence ID" value="NZ_BAABJM010000002.1"/>
</dbReference>
<feature type="transmembrane region" description="Helical" evidence="7">
    <location>
        <begin position="203"/>
        <end position="228"/>
    </location>
</feature>
<feature type="transmembrane region" description="Helical" evidence="7">
    <location>
        <begin position="87"/>
        <end position="110"/>
    </location>
</feature>
<evidence type="ECO:0000256" key="7">
    <source>
        <dbReference type="RuleBase" id="RU363032"/>
    </source>
</evidence>
<organism evidence="9 10">
    <name type="scientific">Nocardia callitridis</name>
    <dbReference type="NCBI Taxonomy" id="648753"/>
    <lineage>
        <taxon>Bacteria</taxon>
        <taxon>Bacillati</taxon>
        <taxon>Actinomycetota</taxon>
        <taxon>Actinomycetes</taxon>
        <taxon>Mycobacteriales</taxon>
        <taxon>Nocardiaceae</taxon>
        <taxon>Nocardia</taxon>
    </lineage>
</organism>
<keyword evidence="2 7" id="KW-0813">Transport</keyword>
<dbReference type="InterPro" id="IPR050366">
    <property type="entry name" value="BP-dependent_transpt_permease"/>
</dbReference>
<evidence type="ECO:0000256" key="4">
    <source>
        <dbReference type="ARBA" id="ARBA00022692"/>
    </source>
</evidence>
<gene>
    <name evidence="9" type="ORF">GCM10023318_22390</name>
</gene>
<dbReference type="PANTHER" id="PTHR43386">
    <property type="entry name" value="OLIGOPEPTIDE TRANSPORT SYSTEM PERMEASE PROTEIN APPC"/>
    <property type="match status" value="1"/>
</dbReference>
<comment type="caution">
    <text evidence="9">The sequence shown here is derived from an EMBL/GenBank/DDBJ whole genome shotgun (WGS) entry which is preliminary data.</text>
</comment>
<dbReference type="SUPFAM" id="SSF161098">
    <property type="entry name" value="MetI-like"/>
    <property type="match status" value="1"/>
</dbReference>
<feature type="transmembrane region" description="Helical" evidence="7">
    <location>
        <begin position="122"/>
        <end position="142"/>
    </location>
</feature>
<evidence type="ECO:0000256" key="5">
    <source>
        <dbReference type="ARBA" id="ARBA00022989"/>
    </source>
</evidence>
<keyword evidence="5 7" id="KW-1133">Transmembrane helix</keyword>
<keyword evidence="10" id="KW-1185">Reference proteome</keyword>
<keyword evidence="3" id="KW-1003">Cell membrane</keyword>
<evidence type="ECO:0000256" key="2">
    <source>
        <dbReference type="ARBA" id="ARBA00022448"/>
    </source>
</evidence>
<dbReference type="EMBL" id="BAABJM010000002">
    <property type="protein sequence ID" value="GAA5051244.1"/>
    <property type="molecule type" value="Genomic_DNA"/>
</dbReference>
<name>A0ABP9K6Z7_9NOCA</name>
<evidence type="ECO:0000313" key="9">
    <source>
        <dbReference type="EMBL" id="GAA5051244.1"/>
    </source>
</evidence>
<proteinExistence type="inferred from homology"/>
<keyword evidence="6 7" id="KW-0472">Membrane</keyword>
<dbReference type="InterPro" id="IPR035906">
    <property type="entry name" value="MetI-like_sf"/>
</dbReference>
<evidence type="ECO:0000256" key="1">
    <source>
        <dbReference type="ARBA" id="ARBA00004651"/>
    </source>
</evidence>
<dbReference type="Proteomes" id="UP001500603">
    <property type="component" value="Unassembled WGS sequence"/>
</dbReference>
<comment type="subcellular location">
    <subcellularLocation>
        <location evidence="1 7">Cell membrane</location>
        <topology evidence="1 7">Multi-pass membrane protein</topology>
    </subcellularLocation>
</comment>
<evidence type="ECO:0000259" key="8">
    <source>
        <dbReference type="PROSITE" id="PS50928"/>
    </source>
</evidence>
<dbReference type="Gene3D" id="1.10.3720.10">
    <property type="entry name" value="MetI-like"/>
    <property type="match status" value="1"/>
</dbReference>